<proteinExistence type="predicted"/>
<keyword evidence="2" id="KW-0732">Signal</keyword>
<dbReference type="CDD" id="cd00054">
    <property type="entry name" value="EGF_CA"/>
    <property type="match status" value="1"/>
</dbReference>
<dbReference type="EMBL" id="JARBDR010000657">
    <property type="protein sequence ID" value="KAJ8308075.1"/>
    <property type="molecule type" value="Genomic_DNA"/>
</dbReference>
<feature type="domain" description="EGF-like" evidence="3">
    <location>
        <begin position="382"/>
        <end position="420"/>
    </location>
</feature>
<keyword evidence="1" id="KW-0245">EGF-like domain</keyword>
<feature type="disulfide bond" evidence="1">
    <location>
        <begin position="391"/>
        <end position="408"/>
    </location>
</feature>
<comment type="caution">
    <text evidence="1">Lacks conserved residue(s) required for the propagation of feature annotation.</text>
</comment>
<dbReference type="PROSITE" id="PS00022">
    <property type="entry name" value="EGF_1"/>
    <property type="match status" value="1"/>
</dbReference>
<comment type="caution">
    <text evidence="4">The sequence shown here is derived from an EMBL/GenBank/DDBJ whole genome shotgun (WGS) entry which is preliminary data.</text>
</comment>
<dbReference type="PROSITE" id="PS01186">
    <property type="entry name" value="EGF_2"/>
    <property type="match status" value="1"/>
</dbReference>
<dbReference type="SMART" id="SM00181">
    <property type="entry name" value="EGF"/>
    <property type="match status" value="1"/>
</dbReference>
<dbReference type="Proteomes" id="UP001217089">
    <property type="component" value="Unassembled WGS sequence"/>
</dbReference>
<evidence type="ECO:0000313" key="4">
    <source>
        <dbReference type="EMBL" id="KAJ8308075.1"/>
    </source>
</evidence>
<dbReference type="Gene3D" id="2.10.25.10">
    <property type="entry name" value="Laminin"/>
    <property type="match status" value="1"/>
</dbReference>
<feature type="signal peptide" evidence="2">
    <location>
        <begin position="1"/>
        <end position="17"/>
    </location>
</feature>
<organism evidence="4 5">
    <name type="scientific">Tegillarca granosa</name>
    <name type="common">Malaysian cockle</name>
    <name type="synonym">Anadara granosa</name>
    <dbReference type="NCBI Taxonomy" id="220873"/>
    <lineage>
        <taxon>Eukaryota</taxon>
        <taxon>Metazoa</taxon>
        <taxon>Spiralia</taxon>
        <taxon>Lophotrochozoa</taxon>
        <taxon>Mollusca</taxon>
        <taxon>Bivalvia</taxon>
        <taxon>Autobranchia</taxon>
        <taxon>Pteriomorphia</taxon>
        <taxon>Arcoida</taxon>
        <taxon>Arcoidea</taxon>
        <taxon>Arcidae</taxon>
        <taxon>Tegillarca</taxon>
    </lineage>
</organism>
<gene>
    <name evidence="4" type="ORF">KUTeg_012949</name>
</gene>
<dbReference type="PROSITE" id="PS50026">
    <property type="entry name" value="EGF_3"/>
    <property type="match status" value="1"/>
</dbReference>
<evidence type="ECO:0000256" key="2">
    <source>
        <dbReference type="SAM" id="SignalP"/>
    </source>
</evidence>
<name>A0ABQ9ESC1_TEGGR</name>
<evidence type="ECO:0000259" key="3">
    <source>
        <dbReference type="PROSITE" id="PS50026"/>
    </source>
</evidence>
<accession>A0ABQ9ESC1</accession>
<dbReference type="SUPFAM" id="SSF57196">
    <property type="entry name" value="EGF/Laminin"/>
    <property type="match status" value="1"/>
</dbReference>
<evidence type="ECO:0000256" key="1">
    <source>
        <dbReference type="PROSITE-ProRule" id="PRU00076"/>
    </source>
</evidence>
<dbReference type="Pfam" id="PF00008">
    <property type="entry name" value="EGF"/>
    <property type="match status" value="1"/>
</dbReference>
<keyword evidence="5" id="KW-1185">Reference proteome</keyword>
<feature type="chain" id="PRO_5047246000" description="EGF-like domain-containing protein" evidence="2">
    <location>
        <begin position="18"/>
        <end position="424"/>
    </location>
</feature>
<evidence type="ECO:0000313" key="5">
    <source>
        <dbReference type="Proteomes" id="UP001217089"/>
    </source>
</evidence>
<reference evidence="4 5" key="1">
    <citation type="submission" date="2022-12" db="EMBL/GenBank/DDBJ databases">
        <title>Chromosome-level genome of Tegillarca granosa.</title>
        <authorList>
            <person name="Kim J."/>
        </authorList>
    </citation>
    <scope>NUCLEOTIDE SEQUENCE [LARGE SCALE GENOMIC DNA]</scope>
    <source>
        <strain evidence="4">Teg-2019</strain>
        <tissue evidence="4">Adductor muscle</tissue>
    </source>
</reference>
<keyword evidence="1" id="KW-1015">Disulfide bond</keyword>
<protein>
    <recommendedName>
        <fullName evidence="3">EGF-like domain-containing protein</fullName>
    </recommendedName>
</protein>
<feature type="disulfide bond" evidence="1">
    <location>
        <begin position="410"/>
        <end position="419"/>
    </location>
</feature>
<dbReference type="InterPro" id="IPR000742">
    <property type="entry name" value="EGF"/>
</dbReference>
<sequence length="424" mass="46228">MLPVVLFFAISITFIEASHFRGGTINWKPTNIANEVEFRFKLGWTYGNGAGCNESLIGEYVTTGGEASGSWICTKGCQTQIILSNTSYICTGASRSENWEQGEYTFKYKFPDKGPFTIGFSSSAWMTLSYGSAGSWNVETVVDLRTRNDSKRLNSSPISGSRPMYRLQYGCNNTLTLPMTDADGDIIKCRWSRGSECASVCNGLPNASLDTDTCTLTFYSTTANQYQTNGWYAVALTIEDYPRSAISMGGTTILPTTPISSVPIQFLINTPSMSGSCQERPIFVNNTPPENQLLVIKASQSLNIRFYAASKFGITDMTLMSPAGLQKSALINDDLGRPDVSYIVVTWTPKQTDRGAHLLCGTAEDTQGKMSVPRCLTVLAWVIDPCHSTPCQNNGTCKRVGVTADYNCICGPGYTGVLCGNSRY</sequence>